<dbReference type="AlphaFoldDB" id="A0A433DGB5"/>
<evidence type="ECO:0000313" key="2">
    <source>
        <dbReference type="Proteomes" id="UP000268093"/>
    </source>
</evidence>
<gene>
    <name evidence="1" type="ORF">BC936DRAFT_141174</name>
</gene>
<keyword evidence="2" id="KW-1185">Reference proteome</keyword>
<protein>
    <submittedName>
        <fullName evidence="1">Uncharacterized protein</fullName>
    </submittedName>
</protein>
<dbReference type="Proteomes" id="UP000268093">
    <property type="component" value="Unassembled WGS sequence"/>
</dbReference>
<reference evidence="1 2" key="1">
    <citation type="journal article" date="2018" name="New Phytol.">
        <title>Phylogenomics of Endogonaceae and evolution of mycorrhizas within Mucoromycota.</title>
        <authorList>
            <person name="Chang Y."/>
            <person name="Desiro A."/>
            <person name="Na H."/>
            <person name="Sandor L."/>
            <person name="Lipzen A."/>
            <person name="Clum A."/>
            <person name="Barry K."/>
            <person name="Grigoriev I.V."/>
            <person name="Martin F.M."/>
            <person name="Stajich J.E."/>
            <person name="Smith M.E."/>
            <person name="Bonito G."/>
            <person name="Spatafora J.W."/>
        </authorList>
    </citation>
    <scope>NUCLEOTIDE SEQUENCE [LARGE SCALE GENOMIC DNA]</scope>
    <source>
        <strain evidence="1 2">GMNB39</strain>
    </source>
</reference>
<evidence type="ECO:0000313" key="1">
    <source>
        <dbReference type="EMBL" id="RUP49866.1"/>
    </source>
</evidence>
<dbReference type="OrthoDB" id="10557159at2759"/>
<sequence>MATGGELQTHEAVVGLDQSGEGREVGGGAGVRLNVDTPDDGIQAEGLESPLTADVLNLIDVLVTAVVPGAR</sequence>
<name>A0A433DGB5_9FUNG</name>
<proteinExistence type="predicted"/>
<dbReference type="EMBL" id="RBNI01001894">
    <property type="protein sequence ID" value="RUP49866.1"/>
    <property type="molecule type" value="Genomic_DNA"/>
</dbReference>
<organism evidence="1 2">
    <name type="scientific">Jimgerdemannia flammicorona</name>
    <dbReference type="NCBI Taxonomy" id="994334"/>
    <lineage>
        <taxon>Eukaryota</taxon>
        <taxon>Fungi</taxon>
        <taxon>Fungi incertae sedis</taxon>
        <taxon>Mucoromycota</taxon>
        <taxon>Mucoromycotina</taxon>
        <taxon>Endogonomycetes</taxon>
        <taxon>Endogonales</taxon>
        <taxon>Endogonaceae</taxon>
        <taxon>Jimgerdemannia</taxon>
    </lineage>
</organism>
<accession>A0A433DGB5</accession>
<comment type="caution">
    <text evidence="1">The sequence shown here is derived from an EMBL/GenBank/DDBJ whole genome shotgun (WGS) entry which is preliminary data.</text>
</comment>